<evidence type="ECO:0000313" key="8">
    <source>
        <dbReference type="Proteomes" id="UP000233040"/>
    </source>
</evidence>
<dbReference type="Pfam" id="PF14915">
    <property type="entry name" value="CCDC144C"/>
    <property type="match status" value="1"/>
</dbReference>
<dbReference type="Pfam" id="PF13637">
    <property type="entry name" value="Ank_4"/>
    <property type="match status" value="1"/>
</dbReference>
<dbReference type="InterPro" id="IPR039497">
    <property type="entry name" value="CC144C-like_CC_dom"/>
</dbReference>
<dbReference type="InterPro" id="IPR002110">
    <property type="entry name" value="Ankyrin_rpt"/>
</dbReference>
<evidence type="ECO:0000259" key="5">
    <source>
        <dbReference type="Pfam" id="PF12001"/>
    </source>
</evidence>
<feature type="domain" description="DUF3496" evidence="5">
    <location>
        <begin position="838"/>
        <end position="940"/>
    </location>
</feature>
<feature type="coiled-coil region" evidence="3">
    <location>
        <begin position="709"/>
        <end position="877"/>
    </location>
</feature>
<keyword evidence="2" id="KW-0040">ANK repeat</keyword>
<feature type="region of interest" description="Disordered" evidence="4">
    <location>
        <begin position="904"/>
        <end position="941"/>
    </location>
</feature>
<feature type="repeat" description="ANK" evidence="2">
    <location>
        <begin position="66"/>
        <end position="98"/>
    </location>
</feature>
<keyword evidence="1 3" id="KW-0175">Coiled coil</keyword>
<reference evidence="7" key="2">
    <citation type="submission" date="2025-09" db="UniProtKB">
        <authorList>
            <consortium name="Ensembl"/>
        </authorList>
    </citation>
    <scope>IDENTIFICATION</scope>
</reference>
<sequence>MKFFGFGSRRAQVVRDSTDQVYTGSGYRIRDADLRKIHRAAVKGDAAEVERCLARRSRDLNARDKQRRTALHLACAHGHVEVVSLLVDRKCQIDVYRSQLFRHDAVHSQEETCASILLKHGANPNLKDSYGNTALHYAVYNDATSLAEKLLSHDADIEALDKVGNTPLLFAVICKKEKMVQFLVKRQANVHAVNRSALILAVHHGLPDTVNLLLQQNINIFSQDKYGRDATDYAISCDSTRIKNQIMEHKKKILEKDKPGKTSDLEFLISLNFLVDSEEEQERLERSEKKEPEDFHSHEKMKDPMHENGILKRDIAMLREEICTLKNDSLKKENKYFKDFEIIKEINARLEKSNKLSEEMITKILSQYRQQLKDLQAENTSLKSELGKEKEDEERLEAETESYQSGLAAAIREHNQRVEAERDLKLSLQRTQDISLQINMSSELKDEFLKEKLSKTQIKFNTLKDKLCKISDTLREKTLALETAQNQLRQTQQQIKEMKEMYQNADAKVSKSTGKRNYVEERICELQRKNLWLKQQLDDAYQKGDNEETIINIQGGFFESGKKCLLLEEKNKKLMNECSRLKERLFQHEKEKAVDVRQLQQQLADSLKNISTSELPLEGTSRCHINLDETQASKKKLFQVESQPEEEKKELRKRSELISSLKYNMDQIRKKNDELEKERAGYKKLLEMTKCLLNEFGNEELVFHGDLETDQLEMNITKLKHKFDDLTEELGAVSSKCLYLAKNNQVIQQELISMKDVQQKYEKLEEVNKTLEQEVVNLKTHKEKNMVDLSELEEYKLQIEERTRQERKKLEEIGLQKQAEYEKHLEQLKKNYMASVNKIDLIQKDAKYQFCKMKTAYEEATTELKEYKEAFAIALKANRSMSKKVKKSNKIITRVRSMLHMENRQTTPFLSPPPVRPDPGSPGVGNLNSMGLHRKYIPKKP</sequence>
<keyword evidence="8" id="KW-1185">Reference proteome</keyword>
<feature type="compositionally biased region" description="Basic residues" evidence="4">
    <location>
        <begin position="932"/>
        <end position="941"/>
    </location>
</feature>
<feature type="coiled-coil region" evidence="3">
    <location>
        <begin position="474"/>
        <end position="508"/>
    </location>
</feature>
<reference evidence="7" key="1">
    <citation type="submission" date="2025-08" db="UniProtKB">
        <authorList>
            <consortium name="Ensembl"/>
        </authorList>
    </citation>
    <scope>IDENTIFICATION</scope>
</reference>
<protein>
    <submittedName>
        <fullName evidence="7">Ankyrin repeat domain 18B</fullName>
    </submittedName>
</protein>
<feature type="region of interest" description="Disordered" evidence="4">
    <location>
        <begin position="281"/>
        <end position="301"/>
    </location>
</feature>
<evidence type="ECO:0000256" key="1">
    <source>
        <dbReference type="ARBA" id="ARBA00023054"/>
    </source>
</evidence>
<feature type="compositionally biased region" description="Basic and acidic residues" evidence="4">
    <location>
        <begin position="283"/>
        <end position="301"/>
    </location>
</feature>
<proteinExistence type="predicted"/>
<feature type="coiled-coil region" evidence="3">
    <location>
        <begin position="658"/>
        <end position="685"/>
    </location>
</feature>
<evidence type="ECO:0000256" key="3">
    <source>
        <dbReference type="SAM" id="Coils"/>
    </source>
</evidence>
<dbReference type="PANTHER" id="PTHR24147:SF1">
    <property type="entry name" value="ANKYRIN REPEAT DOMAIN-CONTAINING PROTEIN 20A1-RELATED"/>
    <property type="match status" value="1"/>
</dbReference>
<dbReference type="InterPro" id="IPR021885">
    <property type="entry name" value="DUF3496"/>
</dbReference>
<dbReference type="OMA" id="NTHMENN"/>
<accession>A0A2K5Q3X2</accession>
<gene>
    <name evidence="7" type="primary">ANKRD18B</name>
</gene>
<evidence type="ECO:0000259" key="6">
    <source>
        <dbReference type="Pfam" id="PF14915"/>
    </source>
</evidence>
<dbReference type="InterPro" id="IPR036770">
    <property type="entry name" value="Ankyrin_rpt-contain_sf"/>
</dbReference>
<dbReference type="GeneTree" id="ENSGT00940000163510"/>
<dbReference type="STRING" id="9516.ENSCCAP00000010588"/>
<feature type="coiled-coil region" evidence="3">
    <location>
        <begin position="358"/>
        <end position="399"/>
    </location>
</feature>
<feature type="compositionally biased region" description="Pro residues" evidence="4">
    <location>
        <begin position="910"/>
        <end position="920"/>
    </location>
</feature>
<dbReference type="Ensembl" id="ENSCCAT00000027984.1">
    <property type="protein sequence ID" value="ENSCCAP00000010588.1"/>
    <property type="gene ID" value="ENSCCAG00000023019.1"/>
</dbReference>
<dbReference type="InterPro" id="IPR050657">
    <property type="entry name" value="Ankyrin_repeat_domain"/>
</dbReference>
<dbReference type="Gene3D" id="1.25.40.20">
    <property type="entry name" value="Ankyrin repeat-containing domain"/>
    <property type="match status" value="2"/>
</dbReference>
<dbReference type="Proteomes" id="UP000233040">
    <property type="component" value="Unassembled WGS sequence"/>
</dbReference>
<dbReference type="Pfam" id="PF12001">
    <property type="entry name" value="DUF3496"/>
    <property type="match status" value="1"/>
</dbReference>
<dbReference type="PROSITE" id="PS50297">
    <property type="entry name" value="ANK_REP_REGION"/>
    <property type="match status" value="2"/>
</dbReference>
<dbReference type="SMART" id="SM00248">
    <property type="entry name" value="ANK"/>
    <property type="match status" value="5"/>
</dbReference>
<dbReference type="Pfam" id="PF12796">
    <property type="entry name" value="Ank_2"/>
    <property type="match status" value="1"/>
</dbReference>
<dbReference type="SUPFAM" id="SSF48403">
    <property type="entry name" value="Ankyrin repeat"/>
    <property type="match status" value="1"/>
</dbReference>
<dbReference type="PANTHER" id="PTHR24147">
    <property type="entry name" value="ANKYRIN REPEAT DOMAIN 36-RELATED"/>
    <property type="match status" value="1"/>
</dbReference>
<feature type="repeat" description="ANK" evidence="2">
    <location>
        <begin position="163"/>
        <end position="195"/>
    </location>
</feature>
<dbReference type="PRINTS" id="PR01415">
    <property type="entry name" value="ANKYRIN"/>
</dbReference>
<evidence type="ECO:0000256" key="4">
    <source>
        <dbReference type="SAM" id="MobiDB-lite"/>
    </source>
</evidence>
<name>A0A2K5Q3X2_CEBIM</name>
<evidence type="ECO:0000313" key="7">
    <source>
        <dbReference type="Ensembl" id="ENSCCAP00000010588.1"/>
    </source>
</evidence>
<dbReference type="Pfam" id="PF00023">
    <property type="entry name" value="Ank"/>
    <property type="match status" value="1"/>
</dbReference>
<feature type="domain" description="CCDC144C-like coiled-coil" evidence="6">
    <location>
        <begin position="277"/>
        <end position="643"/>
    </location>
</feature>
<feature type="coiled-coil region" evidence="3">
    <location>
        <begin position="564"/>
        <end position="591"/>
    </location>
</feature>
<dbReference type="PROSITE" id="PS50088">
    <property type="entry name" value="ANK_REPEAT"/>
    <property type="match status" value="3"/>
</dbReference>
<evidence type="ECO:0000256" key="2">
    <source>
        <dbReference type="PROSITE-ProRule" id="PRU00023"/>
    </source>
</evidence>
<organism evidence="7 8">
    <name type="scientific">Cebus imitator</name>
    <name type="common">Panamanian white-faced capuchin</name>
    <name type="synonym">Cebus capucinus imitator</name>
    <dbReference type="NCBI Taxonomy" id="2715852"/>
    <lineage>
        <taxon>Eukaryota</taxon>
        <taxon>Metazoa</taxon>
        <taxon>Chordata</taxon>
        <taxon>Craniata</taxon>
        <taxon>Vertebrata</taxon>
        <taxon>Euteleostomi</taxon>
        <taxon>Mammalia</taxon>
        <taxon>Eutheria</taxon>
        <taxon>Euarchontoglires</taxon>
        <taxon>Primates</taxon>
        <taxon>Haplorrhini</taxon>
        <taxon>Platyrrhini</taxon>
        <taxon>Cebidae</taxon>
        <taxon>Cebinae</taxon>
        <taxon>Cebus</taxon>
    </lineage>
</organism>
<feature type="repeat" description="ANK" evidence="2">
    <location>
        <begin position="130"/>
        <end position="162"/>
    </location>
</feature>
<dbReference type="AlphaFoldDB" id="A0A2K5Q3X2"/>